<dbReference type="EMBL" id="HBUF01571658">
    <property type="protein sequence ID" value="CAG6766822.1"/>
    <property type="molecule type" value="Transcribed_RNA"/>
</dbReference>
<sequence>MAQQTSSSTFTTTISRLLPSRTPLSLLLLPLLVFLLHLYLTLPFPLPILRFPLHRPRSSHRPTFPDIPTPTTTAMLMGMLSTVCSLRVLQDSIWVVPMRMVHVVVVQGFPMWRRRILFRQVLLLPQPPAKSPW</sequence>
<keyword evidence="1" id="KW-1133">Transmembrane helix</keyword>
<dbReference type="EMBL" id="HBUF01571657">
    <property type="protein sequence ID" value="CAG6766819.1"/>
    <property type="molecule type" value="Transcribed_RNA"/>
</dbReference>
<evidence type="ECO:0000313" key="2">
    <source>
        <dbReference type="EMBL" id="CAG6766819.1"/>
    </source>
</evidence>
<name>A0A8D9AHY0_9HEMI</name>
<proteinExistence type="predicted"/>
<keyword evidence="1" id="KW-0812">Transmembrane</keyword>
<keyword evidence="1" id="KW-0472">Membrane</keyword>
<accession>A0A8D9AHY0</accession>
<reference evidence="2" key="1">
    <citation type="submission" date="2021-05" db="EMBL/GenBank/DDBJ databases">
        <authorList>
            <person name="Alioto T."/>
            <person name="Alioto T."/>
            <person name="Gomez Garrido J."/>
        </authorList>
    </citation>
    <scope>NUCLEOTIDE SEQUENCE</scope>
</reference>
<feature type="transmembrane region" description="Helical" evidence="1">
    <location>
        <begin position="24"/>
        <end position="46"/>
    </location>
</feature>
<evidence type="ECO:0008006" key="3">
    <source>
        <dbReference type="Google" id="ProtNLM"/>
    </source>
</evidence>
<organism evidence="2">
    <name type="scientific">Cacopsylla melanoneura</name>
    <dbReference type="NCBI Taxonomy" id="428564"/>
    <lineage>
        <taxon>Eukaryota</taxon>
        <taxon>Metazoa</taxon>
        <taxon>Ecdysozoa</taxon>
        <taxon>Arthropoda</taxon>
        <taxon>Hexapoda</taxon>
        <taxon>Insecta</taxon>
        <taxon>Pterygota</taxon>
        <taxon>Neoptera</taxon>
        <taxon>Paraneoptera</taxon>
        <taxon>Hemiptera</taxon>
        <taxon>Sternorrhyncha</taxon>
        <taxon>Psylloidea</taxon>
        <taxon>Psyllidae</taxon>
        <taxon>Psyllinae</taxon>
        <taxon>Cacopsylla</taxon>
    </lineage>
</organism>
<protein>
    <recommendedName>
        <fullName evidence="3">Transmembrane protein</fullName>
    </recommendedName>
</protein>
<evidence type="ECO:0000256" key="1">
    <source>
        <dbReference type="SAM" id="Phobius"/>
    </source>
</evidence>
<dbReference type="AlphaFoldDB" id="A0A8D9AHY0"/>